<dbReference type="AlphaFoldDB" id="A0A9Q0T7I2"/>
<proteinExistence type="predicted"/>
<reference evidence="2" key="1">
    <citation type="submission" date="2022-11" db="EMBL/GenBank/DDBJ databases">
        <authorList>
            <person name="Hyden B.L."/>
            <person name="Feng K."/>
            <person name="Yates T."/>
            <person name="Jawdy S."/>
            <person name="Smart L.B."/>
            <person name="Muchero W."/>
        </authorList>
    </citation>
    <scope>NUCLEOTIDE SEQUENCE</scope>
    <source>
        <tissue evidence="2">Shoot tip</tissue>
    </source>
</reference>
<evidence type="ECO:0000313" key="2">
    <source>
        <dbReference type="EMBL" id="KAJ6703847.1"/>
    </source>
</evidence>
<protein>
    <submittedName>
        <fullName evidence="2">Uncharacterized protein</fullName>
    </submittedName>
</protein>
<dbReference type="OrthoDB" id="850227at2759"/>
<evidence type="ECO:0000313" key="3">
    <source>
        <dbReference type="Proteomes" id="UP001151529"/>
    </source>
</evidence>
<dbReference type="PANTHER" id="PTHR48248:SF5">
    <property type="entry name" value="UVR DOMAIN-CONTAINING PROTEIN"/>
    <property type="match status" value="1"/>
</dbReference>
<organism evidence="2 3">
    <name type="scientific">Salix viminalis</name>
    <name type="common">Common osier</name>
    <name type="synonym">Basket willow</name>
    <dbReference type="NCBI Taxonomy" id="40686"/>
    <lineage>
        <taxon>Eukaryota</taxon>
        <taxon>Viridiplantae</taxon>
        <taxon>Streptophyta</taxon>
        <taxon>Embryophyta</taxon>
        <taxon>Tracheophyta</taxon>
        <taxon>Spermatophyta</taxon>
        <taxon>Magnoliopsida</taxon>
        <taxon>eudicotyledons</taxon>
        <taxon>Gunneridae</taxon>
        <taxon>Pentapetalae</taxon>
        <taxon>rosids</taxon>
        <taxon>fabids</taxon>
        <taxon>Malpighiales</taxon>
        <taxon>Salicaceae</taxon>
        <taxon>Saliceae</taxon>
        <taxon>Salix</taxon>
    </lineage>
</organism>
<dbReference type="PANTHER" id="PTHR48248">
    <property type="entry name" value="UVR DOMAIN-CONTAINING PROTEIN"/>
    <property type="match status" value="1"/>
</dbReference>
<gene>
    <name evidence="2" type="ORF">OIU85_029747</name>
</gene>
<reference evidence="2" key="2">
    <citation type="journal article" date="2023" name="Int. J. Mol. Sci.">
        <title>De Novo Assembly and Annotation of 11 Diverse Shrub Willow (Salix) Genomes Reveals Novel Gene Organization in Sex-Linked Regions.</title>
        <authorList>
            <person name="Hyden B."/>
            <person name="Feng K."/>
            <person name="Yates T.B."/>
            <person name="Jawdy S."/>
            <person name="Cereghino C."/>
            <person name="Smart L.B."/>
            <person name="Muchero W."/>
        </authorList>
    </citation>
    <scope>NUCLEOTIDE SEQUENCE [LARGE SCALE GENOMIC DNA]</scope>
    <source>
        <tissue evidence="2">Shoot tip</tissue>
    </source>
</reference>
<dbReference type="EMBL" id="JAPFFL010000009">
    <property type="protein sequence ID" value="KAJ6703847.1"/>
    <property type="molecule type" value="Genomic_DNA"/>
</dbReference>
<keyword evidence="3" id="KW-1185">Reference proteome</keyword>
<name>A0A9Q0T7I2_SALVM</name>
<comment type="caution">
    <text evidence="2">The sequence shown here is derived from an EMBL/GenBank/DDBJ whole genome shotgun (WGS) entry which is preliminary data.</text>
</comment>
<sequence length="178" mass="20613">MVSTENPFAEERSTDQNKAQKRKRSGRVQSSMKRLRAEMAEIGEQQKRIREGQMEMRESVQEIVCEYDQLRKETLLISKQAARCQRSLNEMFKIVIARENSNLSEADGLIHSLNEMFKIVIARENSNLSEADGLIQCLRLVSPPDSLSTITDRLIILLTSFDRLFLLYKCREEGKQEE</sequence>
<feature type="region of interest" description="Disordered" evidence="1">
    <location>
        <begin position="1"/>
        <end position="34"/>
    </location>
</feature>
<evidence type="ECO:0000256" key="1">
    <source>
        <dbReference type="SAM" id="MobiDB-lite"/>
    </source>
</evidence>
<accession>A0A9Q0T7I2</accession>
<dbReference type="Proteomes" id="UP001151529">
    <property type="component" value="Chromosome 3"/>
</dbReference>